<evidence type="ECO:0000259" key="2">
    <source>
        <dbReference type="Pfam" id="PF13026"/>
    </source>
</evidence>
<evidence type="ECO:0000256" key="1">
    <source>
        <dbReference type="SAM" id="Phobius"/>
    </source>
</evidence>
<evidence type="ECO:0000313" key="3">
    <source>
        <dbReference type="EMBL" id="OUQ32509.1"/>
    </source>
</evidence>
<dbReference type="EMBL" id="NFLJ01000042">
    <property type="protein sequence ID" value="OUQ32509.1"/>
    <property type="molecule type" value="Genomic_DNA"/>
</dbReference>
<feature type="transmembrane region" description="Helical" evidence="1">
    <location>
        <begin position="77"/>
        <end position="96"/>
    </location>
</feature>
<keyword evidence="4" id="KW-1185">Reference proteome</keyword>
<dbReference type="AlphaFoldDB" id="A0A1Y4SRG2"/>
<proteinExistence type="predicted"/>
<dbReference type="InterPro" id="IPR024981">
    <property type="entry name" value="DUF3887"/>
</dbReference>
<dbReference type="OrthoDB" id="3174034at2"/>
<keyword evidence="1" id="KW-0812">Transmembrane</keyword>
<organism evidence="3 4">
    <name type="scientific">Massilimicrobiota timonensis</name>
    <dbReference type="NCBI Taxonomy" id="1776392"/>
    <lineage>
        <taxon>Bacteria</taxon>
        <taxon>Bacillati</taxon>
        <taxon>Bacillota</taxon>
        <taxon>Erysipelotrichia</taxon>
        <taxon>Erysipelotrichales</taxon>
        <taxon>Erysipelotrichaceae</taxon>
        <taxon>Massilimicrobiota</taxon>
    </lineage>
</organism>
<comment type="caution">
    <text evidence="3">The sequence shown here is derived from an EMBL/GenBank/DDBJ whole genome shotgun (WGS) entry which is preliminary data.</text>
</comment>
<name>A0A1Y4SRG2_9FIRM</name>
<evidence type="ECO:0000313" key="4">
    <source>
        <dbReference type="Proteomes" id="UP000195305"/>
    </source>
</evidence>
<protein>
    <recommendedName>
        <fullName evidence="2">DUF3887 domain-containing protein</fullName>
    </recommendedName>
</protein>
<accession>A0A1Y4SRG2</accession>
<keyword evidence="1" id="KW-0472">Membrane</keyword>
<reference evidence="3 4" key="1">
    <citation type="journal article" date="2018" name="BMC Genomics">
        <title>Whole genome sequencing and function prediction of 133 gut anaerobes isolated from chicken caecum in pure cultures.</title>
        <authorList>
            <person name="Medvecky M."/>
            <person name="Cejkova D."/>
            <person name="Polansky O."/>
            <person name="Karasova D."/>
            <person name="Kubasova T."/>
            <person name="Cizek A."/>
            <person name="Rychlik I."/>
        </authorList>
    </citation>
    <scope>NUCLEOTIDE SEQUENCE [LARGE SCALE GENOMIC DNA]</scope>
    <source>
        <strain evidence="3 4">An13</strain>
    </source>
</reference>
<feature type="domain" description="DUF3887" evidence="2">
    <location>
        <begin position="134"/>
        <end position="213"/>
    </location>
</feature>
<dbReference type="Gene3D" id="3.10.450.590">
    <property type="match status" value="1"/>
</dbReference>
<keyword evidence="1" id="KW-1133">Transmembrane helix</keyword>
<gene>
    <name evidence="3" type="ORF">B5E75_12255</name>
</gene>
<dbReference type="Pfam" id="PF13026">
    <property type="entry name" value="DUF3887"/>
    <property type="match status" value="1"/>
</dbReference>
<dbReference type="Pfam" id="PF22564">
    <property type="entry name" value="HAAS"/>
    <property type="match status" value="1"/>
</dbReference>
<dbReference type="Proteomes" id="UP000195305">
    <property type="component" value="Unassembled WGS sequence"/>
</dbReference>
<sequence>MRIMNKKQYIKKVIRLLGCSRQQKRKIQLDLENDIEMALKQGESLEDIIQRMGAPEEVAREFNENMGVQPPRSHKKMIIIIIGLLVGVGLAVFLFIRSMIPEYTDLQDSSYFQQEQVAQIMAEVILDVSPLDEQSLIERCDETMAQTLTEHSLSEALESLGELGDFQRITSERYVEVNQNGYICVIGEIVALYQKRSVTYTITLDQNYQLAGLYMK</sequence>